<sequence>MSLTLRDKASKRQSTDTFDEPLPASEPAPADDLSRDIVPESISEPVAEQEDLSKLSKKERKKREKALAKEVVIVQDDVPSPAPETDLPATQPADVAAEDEWAAPSSSSKKKKKKGKKSTDTPDETEDQRVAVPVDAFQDLQSTTTGWGVVAAAVAGSVAASSDDKPSRNGEDRGRGWDDSSRSRTYEAVDARPSWDDTDAPSIPGPKPRSPSPSGRNPTMPGGFGDDAEFTSIMAAGLQDSGFDPKIVTQNPAYSRKSWDDSSKPRSDVGTKGQSSWDDKDASWVSETKKTRSSSAGPRRARPSGGYGDDVEFASVLAAGLQDTGFDPNIVIDDPTYRRRDSPPGSNEPGLYHRPYAETVSDLGLMADAIPRGPLPESGIVLGELTETPVQETAPAVDGWDTPSKLSKKDKKKRDKASKRQSTDTFDEPLPASEPAPADDLSRD</sequence>
<dbReference type="EMBL" id="CVQI01008824">
    <property type="protein sequence ID" value="CRK18243.1"/>
    <property type="molecule type" value="Genomic_DNA"/>
</dbReference>
<evidence type="ECO:0000313" key="2">
    <source>
        <dbReference type="EMBL" id="CRK18243.1"/>
    </source>
</evidence>
<gene>
    <name evidence="2" type="ORF">BN1723_017641</name>
</gene>
<feature type="region of interest" description="Disordered" evidence="1">
    <location>
        <begin position="379"/>
        <end position="444"/>
    </location>
</feature>
<feature type="compositionally biased region" description="Basic and acidic residues" evidence="1">
    <location>
        <begin position="162"/>
        <end position="195"/>
    </location>
</feature>
<proteinExistence type="predicted"/>
<feature type="non-terminal residue" evidence="2">
    <location>
        <position position="444"/>
    </location>
</feature>
<dbReference type="AlphaFoldDB" id="A0A0G4L884"/>
<dbReference type="PANTHER" id="PTHR40641">
    <property type="entry name" value="INVOLUCRIN REPEAT PROTEIN (AFU_ORTHOLOGUE AFUA_2G08060)"/>
    <property type="match status" value="1"/>
</dbReference>
<protein>
    <submittedName>
        <fullName evidence="2">Uncharacterized protein</fullName>
    </submittedName>
</protein>
<organism evidence="2 3">
    <name type="scientific">Verticillium longisporum</name>
    <name type="common">Verticillium dahliae var. longisporum</name>
    <dbReference type="NCBI Taxonomy" id="100787"/>
    <lineage>
        <taxon>Eukaryota</taxon>
        <taxon>Fungi</taxon>
        <taxon>Dikarya</taxon>
        <taxon>Ascomycota</taxon>
        <taxon>Pezizomycotina</taxon>
        <taxon>Sordariomycetes</taxon>
        <taxon>Hypocreomycetidae</taxon>
        <taxon>Glomerellales</taxon>
        <taxon>Plectosphaerellaceae</taxon>
        <taxon>Verticillium</taxon>
    </lineage>
</organism>
<name>A0A0G4L884_VERLO</name>
<feature type="compositionally biased region" description="Basic and acidic residues" evidence="1">
    <location>
        <begin position="1"/>
        <end position="14"/>
    </location>
</feature>
<feature type="region of interest" description="Disordered" evidence="1">
    <location>
        <begin position="324"/>
        <end position="355"/>
    </location>
</feature>
<accession>A0A0G4L884</accession>
<dbReference type="Proteomes" id="UP000045706">
    <property type="component" value="Unassembled WGS sequence"/>
</dbReference>
<evidence type="ECO:0000313" key="3">
    <source>
        <dbReference type="Proteomes" id="UP000045706"/>
    </source>
</evidence>
<dbReference type="InterPro" id="IPR053268">
    <property type="entry name" value="Woronin_anchor"/>
</dbReference>
<feature type="region of interest" description="Disordered" evidence="1">
    <location>
        <begin position="1"/>
        <end position="132"/>
    </location>
</feature>
<evidence type="ECO:0000256" key="1">
    <source>
        <dbReference type="SAM" id="MobiDB-lite"/>
    </source>
</evidence>
<reference evidence="3" key="1">
    <citation type="submission" date="2015-05" db="EMBL/GenBank/DDBJ databases">
        <authorList>
            <person name="Fogelqvist Johan"/>
        </authorList>
    </citation>
    <scope>NUCLEOTIDE SEQUENCE [LARGE SCALE GENOMIC DNA]</scope>
</reference>
<dbReference type="PANTHER" id="PTHR40641:SF2">
    <property type="entry name" value="INVOLUCRIN REPEAT PROTEIN"/>
    <property type="match status" value="1"/>
</dbReference>
<feature type="compositionally biased region" description="Basic and acidic residues" evidence="1">
    <location>
        <begin position="257"/>
        <end position="269"/>
    </location>
</feature>
<feature type="region of interest" description="Disordered" evidence="1">
    <location>
        <begin position="157"/>
        <end position="310"/>
    </location>
</feature>
<feature type="compositionally biased region" description="Basic residues" evidence="1">
    <location>
        <begin position="406"/>
        <end position="419"/>
    </location>
</feature>
<feature type="compositionally biased region" description="Basic and acidic residues" evidence="1">
    <location>
        <begin position="277"/>
        <end position="290"/>
    </location>
</feature>